<proteinExistence type="predicted"/>
<keyword evidence="2" id="KW-1185">Reference proteome</keyword>
<evidence type="ECO:0000313" key="1">
    <source>
        <dbReference type="EMBL" id="KAG2235532.1"/>
    </source>
</evidence>
<protein>
    <submittedName>
        <fullName evidence="1">Uncharacterized protein</fullName>
    </submittedName>
</protein>
<sequence length="175" mass="20928">MRYPFLMLRRHSFPPLGVIIFNKLPLSTRTNSQQDTDEDDDRITVLGPLKQDPLTEENLALHTKNFPPCKDARRRNTRLFVQDQKPLILLQIKLEKQRLQEIELLPPIDTAELVTTRVIQIHRTDNYTWLQRLKRKKWIRFLIPRNNKHSENGKYLHFSKIGWPLLKNKFHFAKS</sequence>
<dbReference type="AlphaFoldDB" id="A0A8H7SUL2"/>
<name>A0A8H7SUL2_9FUNG</name>
<dbReference type="EMBL" id="JAEPRE010000031">
    <property type="protein sequence ID" value="KAG2235532.1"/>
    <property type="molecule type" value="Genomic_DNA"/>
</dbReference>
<dbReference type="Proteomes" id="UP000613177">
    <property type="component" value="Unassembled WGS sequence"/>
</dbReference>
<reference evidence="1" key="1">
    <citation type="submission" date="2021-01" db="EMBL/GenBank/DDBJ databases">
        <title>Metabolic potential, ecology and presence of endohyphal bacteria is reflected in genomic diversity of Mucoromycotina.</title>
        <authorList>
            <person name="Muszewska A."/>
            <person name="Okrasinska A."/>
            <person name="Steczkiewicz K."/>
            <person name="Drgas O."/>
            <person name="Orlowska M."/>
            <person name="Perlinska-Lenart U."/>
            <person name="Aleksandrzak-Piekarczyk T."/>
            <person name="Szatraj K."/>
            <person name="Zielenkiewicz U."/>
            <person name="Pilsyk S."/>
            <person name="Malc E."/>
            <person name="Mieczkowski P."/>
            <person name="Kruszewska J.S."/>
            <person name="Biernat P."/>
            <person name="Pawlowska J."/>
        </authorList>
    </citation>
    <scope>NUCLEOTIDE SEQUENCE</scope>
    <source>
        <strain evidence="1">WA0000018081</strain>
    </source>
</reference>
<comment type="caution">
    <text evidence="1">The sequence shown here is derived from an EMBL/GenBank/DDBJ whole genome shotgun (WGS) entry which is preliminary data.</text>
</comment>
<organism evidence="1 2">
    <name type="scientific">Thamnidium elegans</name>
    <dbReference type="NCBI Taxonomy" id="101142"/>
    <lineage>
        <taxon>Eukaryota</taxon>
        <taxon>Fungi</taxon>
        <taxon>Fungi incertae sedis</taxon>
        <taxon>Mucoromycota</taxon>
        <taxon>Mucoromycotina</taxon>
        <taxon>Mucoromycetes</taxon>
        <taxon>Mucorales</taxon>
        <taxon>Mucorineae</taxon>
        <taxon>Mucoraceae</taxon>
        <taxon>Thamnidium</taxon>
    </lineage>
</organism>
<gene>
    <name evidence="1" type="ORF">INT48_003095</name>
</gene>
<evidence type="ECO:0000313" key="2">
    <source>
        <dbReference type="Proteomes" id="UP000613177"/>
    </source>
</evidence>
<accession>A0A8H7SUL2</accession>